<gene>
    <name evidence="1" type="ORF">B0T20DRAFT_470728</name>
</gene>
<reference evidence="1" key="1">
    <citation type="journal article" date="2023" name="Mol. Phylogenet. Evol.">
        <title>Genome-scale phylogeny and comparative genomics of the fungal order Sordariales.</title>
        <authorList>
            <person name="Hensen N."/>
            <person name="Bonometti L."/>
            <person name="Westerberg I."/>
            <person name="Brannstrom I.O."/>
            <person name="Guillou S."/>
            <person name="Cros-Aarteil S."/>
            <person name="Calhoun S."/>
            <person name="Haridas S."/>
            <person name="Kuo A."/>
            <person name="Mondo S."/>
            <person name="Pangilinan J."/>
            <person name="Riley R."/>
            <person name="LaButti K."/>
            <person name="Andreopoulos B."/>
            <person name="Lipzen A."/>
            <person name="Chen C."/>
            <person name="Yan M."/>
            <person name="Daum C."/>
            <person name="Ng V."/>
            <person name="Clum A."/>
            <person name="Steindorff A."/>
            <person name="Ohm R.A."/>
            <person name="Martin F."/>
            <person name="Silar P."/>
            <person name="Natvig D.O."/>
            <person name="Lalanne C."/>
            <person name="Gautier V."/>
            <person name="Ament-Velasquez S.L."/>
            <person name="Kruys A."/>
            <person name="Hutchinson M.I."/>
            <person name="Powell A.J."/>
            <person name="Barry K."/>
            <person name="Miller A.N."/>
            <person name="Grigoriev I.V."/>
            <person name="Debuchy R."/>
            <person name="Gladieux P."/>
            <person name="Hiltunen Thoren M."/>
            <person name="Johannesson H."/>
        </authorList>
    </citation>
    <scope>NUCLEOTIDE SEQUENCE</scope>
    <source>
        <strain evidence="1">FGSC 1904</strain>
    </source>
</reference>
<reference evidence="1" key="2">
    <citation type="submission" date="2023-07" db="EMBL/GenBank/DDBJ databases">
        <authorList>
            <consortium name="Lawrence Berkeley National Laboratory"/>
            <person name="Haridas S."/>
            <person name="Hensen N."/>
            <person name="Bonometti L."/>
            <person name="Westerberg I."/>
            <person name="Brannstrom I.O."/>
            <person name="Guillou S."/>
            <person name="Cros-Aarteil S."/>
            <person name="Calhoun S."/>
            <person name="Kuo A."/>
            <person name="Mondo S."/>
            <person name="Pangilinan J."/>
            <person name="Riley R."/>
            <person name="LaButti K."/>
            <person name="Andreopoulos B."/>
            <person name="Lipzen A."/>
            <person name="Chen C."/>
            <person name="Yanf M."/>
            <person name="Daum C."/>
            <person name="Ng V."/>
            <person name="Clum A."/>
            <person name="Steindorff A."/>
            <person name="Ohm R."/>
            <person name="Martin F."/>
            <person name="Silar P."/>
            <person name="Natvig D."/>
            <person name="Lalanne C."/>
            <person name="Gautier V."/>
            <person name="Ament-velasquez S.L."/>
            <person name="Kruys A."/>
            <person name="Hutchinson M.I."/>
            <person name="Powell A.J."/>
            <person name="Barry K."/>
            <person name="Miller A.N."/>
            <person name="Grigoriev I.V."/>
            <person name="Debuchy R."/>
            <person name="Gladieux P."/>
            <person name="Thoren M.H."/>
            <person name="Johannesson H."/>
        </authorList>
    </citation>
    <scope>NUCLEOTIDE SEQUENCE</scope>
    <source>
        <strain evidence="1">FGSC 1904</strain>
    </source>
</reference>
<protein>
    <submittedName>
        <fullName evidence="1">Uncharacterized protein</fullName>
    </submittedName>
</protein>
<dbReference type="AlphaFoldDB" id="A0AAE0PC43"/>
<comment type="caution">
    <text evidence="1">The sequence shown here is derived from an EMBL/GenBank/DDBJ whole genome shotgun (WGS) entry which is preliminary data.</text>
</comment>
<name>A0AAE0PC43_SORBR</name>
<evidence type="ECO:0000313" key="1">
    <source>
        <dbReference type="EMBL" id="KAK3397173.1"/>
    </source>
</evidence>
<keyword evidence="2" id="KW-1185">Reference proteome</keyword>
<dbReference type="Proteomes" id="UP001281003">
    <property type="component" value="Unassembled WGS sequence"/>
</dbReference>
<sequence length="244" mass="27587">MPTTDWSSRRMLRLMVGTNTTATECISADLLWHTRPMRLICSHTAPVVLDMCLHVTCKGRGLSKHAGNRILEIPSYTAGGWSQSFCPRGKLDVGRSVPFPQQLTKKRHDKVLASHVAILSRSLSLITRCKILVACRMSHVACRMQAKFQADLEEDFSRSTQKVTSNCRRLQKRDVQHFNLNKEFLSQASRINRLCAMDISAVWGLKIDSQNHEFSINFARLQPSLSRNYQFIEALGLPGKAFGQ</sequence>
<organism evidence="1 2">
    <name type="scientific">Sordaria brevicollis</name>
    <dbReference type="NCBI Taxonomy" id="83679"/>
    <lineage>
        <taxon>Eukaryota</taxon>
        <taxon>Fungi</taxon>
        <taxon>Dikarya</taxon>
        <taxon>Ascomycota</taxon>
        <taxon>Pezizomycotina</taxon>
        <taxon>Sordariomycetes</taxon>
        <taxon>Sordariomycetidae</taxon>
        <taxon>Sordariales</taxon>
        <taxon>Sordariaceae</taxon>
        <taxon>Sordaria</taxon>
    </lineage>
</organism>
<proteinExistence type="predicted"/>
<dbReference type="EMBL" id="JAUTDP010000008">
    <property type="protein sequence ID" value="KAK3397173.1"/>
    <property type="molecule type" value="Genomic_DNA"/>
</dbReference>
<accession>A0AAE0PC43</accession>
<evidence type="ECO:0000313" key="2">
    <source>
        <dbReference type="Proteomes" id="UP001281003"/>
    </source>
</evidence>